<gene>
    <name evidence="2" type="ORF">QE152_g26977</name>
</gene>
<accession>A0AAW1JWT4</accession>
<keyword evidence="3" id="KW-1185">Reference proteome</keyword>
<proteinExistence type="predicted"/>
<organism evidence="2 3">
    <name type="scientific">Popillia japonica</name>
    <name type="common">Japanese beetle</name>
    <dbReference type="NCBI Taxonomy" id="7064"/>
    <lineage>
        <taxon>Eukaryota</taxon>
        <taxon>Metazoa</taxon>
        <taxon>Ecdysozoa</taxon>
        <taxon>Arthropoda</taxon>
        <taxon>Hexapoda</taxon>
        <taxon>Insecta</taxon>
        <taxon>Pterygota</taxon>
        <taxon>Neoptera</taxon>
        <taxon>Endopterygota</taxon>
        <taxon>Coleoptera</taxon>
        <taxon>Polyphaga</taxon>
        <taxon>Scarabaeiformia</taxon>
        <taxon>Scarabaeidae</taxon>
        <taxon>Rutelinae</taxon>
        <taxon>Popillia</taxon>
    </lineage>
</organism>
<dbReference type="EMBL" id="JASPKY010000321">
    <property type="protein sequence ID" value="KAK9708808.1"/>
    <property type="molecule type" value="Genomic_DNA"/>
</dbReference>
<protein>
    <submittedName>
        <fullName evidence="2">Uncharacterized protein</fullName>
    </submittedName>
</protein>
<evidence type="ECO:0000313" key="2">
    <source>
        <dbReference type="EMBL" id="KAK9708808.1"/>
    </source>
</evidence>
<sequence length="113" mass="13117">MTELSLSEHENALLLQYKDVFRDKDRRLSDIQRQLELMGYEKQQLSNQLEELQQTNLQLQDQNTLLKAQLSTGATIVNNLPTTPNKNEPIEQEYNEQNDLAKNITSKMISLIN</sequence>
<keyword evidence="1" id="KW-0175">Coiled coil</keyword>
<reference evidence="2 3" key="1">
    <citation type="journal article" date="2024" name="BMC Genomics">
        <title>De novo assembly and annotation of Popillia japonica's genome with initial clues to its potential as an invasive pest.</title>
        <authorList>
            <person name="Cucini C."/>
            <person name="Boschi S."/>
            <person name="Funari R."/>
            <person name="Cardaioli E."/>
            <person name="Iannotti N."/>
            <person name="Marturano G."/>
            <person name="Paoli F."/>
            <person name="Bruttini M."/>
            <person name="Carapelli A."/>
            <person name="Frati F."/>
            <person name="Nardi F."/>
        </authorList>
    </citation>
    <scope>NUCLEOTIDE SEQUENCE [LARGE SCALE GENOMIC DNA]</scope>
    <source>
        <strain evidence="2">DMR45628</strain>
    </source>
</reference>
<dbReference type="Proteomes" id="UP001458880">
    <property type="component" value="Unassembled WGS sequence"/>
</dbReference>
<comment type="caution">
    <text evidence="2">The sequence shown here is derived from an EMBL/GenBank/DDBJ whole genome shotgun (WGS) entry which is preliminary data.</text>
</comment>
<feature type="coiled-coil region" evidence="1">
    <location>
        <begin position="35"/>
        <end position="69"/>
    </location>
</feature>
<dbReference type="AlphaFoldDB" id="A0AAW1JWT4"/>
<name>A0AAW1JWT4_POPJA</name>
<evidence type="ECO:0000313" key="3">
    <source>
        <dbReference type="Proteomes" id="UP001458880"/>
    </source>
</evidence>
<evidence type="ECO:0000256" key="1">
    <source>
        <dbReference type="SAM" id="Coils"/>
    </source>
</evidence>